<dbReference type="WBParaSite" id="ES5_v2.g26399.t1">
    <property type="protein sequence ID" value="ES5_v2.g26399.t1"/>
    <property type="gene ID" value="ES5_v2.g26399"/>
</dbReference>
<dbReference type="Proteomes" id="UP000887579">
    <property type="component" value="Unplaced"/>
</dbReference>
<reference evidence="2" key="1">
    <citation type="submission" date="2022-11" db="UniProtKB">
        <authorList>
            <consortium name="WormBaseParasite"/>
        </authorList>
    </citation>
    <scope>IDENTIFICATION</scope>
</reference>
<sequence>MPTFFNNGPSNKVAVAPQPQKRSNRHSSTAKEEIPRFRTQVSHSPYQMNSNELNGRATSNSRQNMVFSAPSEAQRLMMNEIIEKDVMIGQLKSRLQVLSARLERQQMEYDEEKSLTQKESIESRNRYLSVKK</sequence>
<accession>A0AC34G9I4</accession>
<evidence type="ECO:0000313" key="2">
    <source>
        <dbReference type="WBParaSite" id="ES5_v2.g26399.t1"/>
    </source>
</evidence>
<protein>
    <submittedName>
        <fullName evidence="2">Uncharacterized protein</fullName>
    </submittedName>
</protein>
<organism evidence="1 2">
    <name type="scientific">Panagrolaimus sp. ES5</name>
    <dbReference type="NCBI Taxonomy" id="591445"/>
    <lineage>
        <taxon>Eukaryota</taxon>
        <taxon>Metazoa</taxon>
        <taxon>Ecdysozoa</taxon>
        <taxon>Nematoda</taxon>
        <taxon>Chromadorea</taxon>
        <taxon>Rhabditida</taxon>
        <taxon>Tylenchina</taxon>
        <taxon>Panagrolaimomorpha</taxon>
        <taxon>Panagrolaimoidea</taxon>
        <taxon>Panagrolaimidae</taxon>
        <taxon>Panagrolaimus</taxon>
    </lineage>
</organism>
<evidence type="ECO:0000313" key="1">
    <source>
        <dbReference type="Proteomes" id="UP000887579"/>
    </source>
</evidence>
<proteinExistence type="predicted"/>
<name>A0AC34G9I4_9BILA</name>